<dbReference type="InterPro" id="IPR027632">
    <property type="entry name" value="Lant_2_A2"/>
</dbReference>
<reference evidence="1 2" key="1">
    <citation type="submission" date="2017-02" db="EMBL/GenBank/DDBJ databases">
        <authorList>
            <person name="Peterson S.W."/>
        </authorList>
    </citation>
    <scope>NUCLEOTIDE SEQUENCE [LARGE SCALE GENOMIC DNA]</scope>
    <source>
        <strain evidence="1 2">ATCC BAA-1030</strain>
    </source>
</reference>
<gene>
    <name evidence="1" type="ORF">SAMN02745116_00239</name>
</gene>
<accession>A0A1T4KG91</accession>
<dbReference type="OrthoDB" id="3035912at2"/>
<dbReference type="Proteomes" id="UP000190328">
    <property type="component" value="Unassembled WGS sequence"/>
</dbReference>
<evidence type="ECO:0000313" key="1">
    <source>
        <dbReference type="EMBL" id="SJZ41396.1"/>
    </source>
</evidence>
<dbReference type="STRING" id="263852.SAMN02745116_00239"/>
<dbReference type="EMBL" id="FUXI01000002">
    <property type="protein sequence ID" value="SJZ41396.1"/>
    <property type="molecule type" value="Genomic_DNA"/>
</dbReference>
<dbReference type="Pfam" id="PF16934">
    <property type="entry name" value="Mersacidin"/>
    <property type="match status" value="1"/>
</dbReference>
<protein>
    <submittedName>
        <fullName evidence="1">Type 2 lantibiotic, SP_1948 family</fullName>
    </submittedName>
</protein>
<dbReference type="AlphaFoldDB" id="A0A1T4KG91"/>
<evidence type="ECO:0000313" key="2">
    <source>
        <dbReference type="Proteomes" id="UP000190328"/>
    </source>
</evidence>
<keyword evidence="2" id="KW-1185">Reference proteome</keyword>
<organism evidence="1 2">
    <name type="scientific">Pilibacter termitis</name>
    <dbReference type="NCBI Taxonomy" id="263852"/>
    <lineage>
        <taxon>Bacteria</taxon>
        <taxon>Bacillati</taxon>
        <taxon>Bacillota</taxon>
        <taxon>Bacilli</taxon>
        <taxon>Lactobacillales</taxon>
        <taxon>Enterococcaceae</taxon>
        <taxon>Pilibacter</taxon>
    </lineage>
</organism>
<sequence>MDKKDEKKKTEEIVGKTFDDLSEEELKEVQGQGDVNPQTVGSLWEFLTSKGEYKCR</sequence>
<dbReference type="RefSeq" id="WP_078806213.1">
    <property type="nucleotide sequence ID" value="NZ_FUXI01000002.1"/>
</dbReference>
<name>A0A1T4KG91_9ENTE</name>
<dbReference type="NCBIfam" id="TIGR03893">
    <property type="entry name" value="lant_SP_1948"/>
    <property type="match status" value="1"/>
</dbReference>
<proteinExistence type="predicted"/>
<dbReference type="GO" id="GO:0050830">
    <property type="term" value="P:defense response to Gram-positive bacterium"/>
    <property type="evidence" value="ECO:0007669"/>
    <property type="project" value="InterPro"/>
</dbReference>